<sequence>MIIADFGLSKSLNNSSKSVTSKVYGIWEYADPQYLQSPFTYKRNKSSDIYSLGVLYWALSSGVPPFRALKAIHAIKGNREIPIEGTPVDFKNLYEAAWNGKPSSRPDIEEICKKLENMQLEPVYKDLFKGLRLEYSSFENKTEIGKGRFGVMYKAYSKDENQIVALKTLYDCDENSLFNLVSKVKHTVKHDNVIEFFGITQDSETKTYCMVFQYANRGDLRCYLNDYFPNLDWSTKIRMAREISSGIKCLHSVNIVHRNLHDKNILVHDKDRMIITDFGLSESSDNSIASTIYEKWEYSDPQYLQSPREYKWDKYSDIYSLGVLFWELSSGVPPFRALNAVHVIKGNRENPIEGTPDNFKNLYCAAWKDKLDSRPDIKEICKKLDNIQLDLFCKEMFEKNTFGQEFEYTSFENMAEIGKGGFGVIYSAYSKDVNQIVAMKTLDHNDENSLDDFIREVKSITKVNHDNIIQFFGITQDYKADTYYMILQYAKSGDLEHYLNENFSELDWSTKIRMAKEISSGIDCLHNANIVHRDLHDKNILVHDGRMIISDFGLSLSLDNVALSITSRVYGRCEYSDPLYLPKPHEYKWGKHSDIYSLGVLFWELSSGVAPFKALKNRVTRMSIHLIRGNRETPIKGTPVDFKNLYDDAWGGDPNNRPDIREICKKLEYIRLEQYQSY</sequence>
<dbReference type="Proteomes" id="UP000266673">
    <property type="component" value="Unassembled WGS sequence"/>
</dbReference>
<evidence type="ECO:0000313" key="3">
    <source>
        <dbReference type="EMBL" id="RIB28352.1"/>
    </source>
</evidence>
<feature type="domain" description="Protein kinase" evidence="2">
    <location>
        <begin position="411"/>
        <end position="670"/>
    </location>
</feature>
<dbReference type="InterPro" id="IPR011009">
    <property type="entry name" value="Kinase-like_dom_sf"/>
</dbReference>
<proteinExistence type="predicted"/>
<keyword evidence="1" id="KW-0067">ATP-binding</keyword>
<dbReference type="SUPFAM" id="SSF56112">
    <property type="entry name" value="Protein kinase-like (PK-like)"/>
    <property type="match status" value="3"/>
</dbReference>
<protein>
    <submittedName>
        <fullName evidence="3">Kinase-like domain-containing protein</fullName>
    </submittedName>
</protein>
<keyword evidence="3" id="KW-0418">Kinase</keyword>
<accession>A0A397W2T6</accession>
<dbReference type="GO" id="GO:0004674">
    <property type="term" value="F:protein serine/threonine kinase activity"/>
    <property type="evidence" value="ECO:0007669"/>
    <property type="project" value="TreeGrafter"/>
</dbReference>
<dbReference type="PANTHER" id="PTHR44329">
    <property type="entry name" value="SERINE/THREONINE-PROTEIN KINASE TNNI3K-RELATED"/>
    <property type="match status" value="1"/>
</dbReference>
<comment type="caution">
    <text evidence="3">The sequence shown here is derived from an EMBL/GenBank/DDBJ whole genome shotgun (WGS) entry which is preliminary data.</text>
</comment>
<dbReference type="InterPro" id="IPR017441">
    <property type="entry name" value="Protein_kinase_ATP_BS"/>
</dbReference>
<dbReference type="GO" id="GO:0005524">
    <property type="term" value="F:ATP binding"/>
    <property type="evidence" value="ECO:0007669"/>
    <property type="project" value="UniProtKB-UniRule"/>
</dbReference>
<evidence type="ECO:0000259" key="2">
    <source>
        <dbReference type="PROSITE" id="PS50011"/>
    </source>
</evidence>
<dbReference type="InterPro" id="IPR000719">
    <property type="entry name" value="Prot_kinase_dom"/>
</dbReference>
<reference evidence="3 4" key="1">
    <citation type="submission" date="2018-06" db="EMBL/GenBank/DDBJ databases">
        <title>Comparative genomics reveals the genomic features of Rhizophagus irregularis, R. cerebriforme, R. diaphanum and Gigaspora rosea, and their symbiotic lifestyle signature.</title>
        <authorList>
            <person name="Morin E."/>
            <person name="San Clemente H."/>
            <person name="Chen E.C.H."/>
            <person name="De La Providencia I."/>
            <person name="Hainaut M."/>
            <person name="Kuo A."/>
            <person name="Kohler A."/>
            <person name="Murat C."/>
            <person name="Tang N."/>
            <person name="Roy S."/>
            <person name="Loubradou J."/>
            <person name="Henrissat B."/>
            <person name="Grigoriev I.V."/>
            <person name="Corradi N."/>
            <person name="Roux C."/>
            <person name="Martin F.M."/>
        </authorList>
    </citation>
    <scope>NUCLEOTIDE SEQUENCE [LARGE SCALE GENOMIC DNA]</scope>
    <source>
        <strain evidence="3 4">DAOM 194757</strain>
    </source>
</reference>
<dbReference type="AlphaFoldDB" id="A0A397W2T6"/>
<dbReference type="EMBL" id="QKWP01000068">
    <property type="protein sequence ID" value="RIB28352.1"/>
    <property type="molecule type" value="Genomic_DNA"/>
</dbReference>
<dbReference type="STRING" id="44941.A0A397W2T6"/>
<feature type="domain" description="Protein kinase" evidence="2">
    <location>
        <begin position="138"/>
        <end position="389"/>
    </location>
</feature>
<keyword evidence="3" id="KW-0808">Transferase</keyword>
<feature type="binding site" evidence="1">
    <location>
        <position position="440"/>
    </location>
    <ligand>
        <name>ATP</name>
        <dbReference type="ChEBI" id="CHEBI:30616"/>
    </ligand>
</feature>
<name>A0A397W2T6_9GLOM</name>
<dbReference type="PROSITE" id="PS00107">
    <property type="entry name" value="PROTEIN_KINASE_ATP"/>
    <property type="match status" value="1"/>
</dbReference>
<dbReference type="Pfam" id="PF00069">
    <property type="entry name" value="Pkinase"/>
    <property type="match status" value="1"/>
</dbReference>
<feature type="domain" description="Protein kinase" evidence="2">
    <location>
        <begin position="1"/>
        <end position="124"/>
    </location>
</feature>
<dbReference type="Gene3D" id="1.10.510.10">
    <property type="entry name" value="Transferase(Phosphotransferase) domain 1"/>
    <property type="match status" value="3"/>
</dbReference>
<dbReference type="InterPro" id="IPR051681">
    <property type="entry name" value="Ser/Thr_Kinases-Pseudokinases"/>
</dbReference>
<evidence type="ECO:0000256" key="1">
    <source>
        <dbReference type="PROSITE-ProRule" id="PRU10141"/>
    </source>
</evidence>
<gene>
    <name evidence="3" type="ORF">C2G38_1996121</name>
</gene>
<dbReference type="Pfam" id="PF07714">
    <property type="entry name" value="PK_Tyr_Ser-Thr"/>
    <property type="match status" value="2"/>
</dbReference>
<organism evidence="3 4">
    <name type="scientific">Gigaspora rosea</name>
    <dbReference type="NCBI Taxonomy" id="44941"/>
    <lineage>
        <taxon>Eukaryota</taxon>
        <taxon>Fungi</taxon>
        <taxon>Fungi incertae sedis</taxon>
        <taxon>Mucoromycota</taxon>
        <taxon>Glomeromycotina</taxon>
        <taxon>Glomeromycetes</taxon>
        <taxon>Diversisporales</taxon>
        <taxon>Gigasporaceae</taxon>
        <taxon>Gigaspora</taxon>
    </lineage>
</organism>
<keyword evidence="1" id="KW-0547">Nucleotide-binding</keyword>
<dbReference type="PROSITE" id="PS50011">
    <property type="entry name" value="PROTEIN_KINASE_DOM"/>
    <property type="match status" value="3"/>
</dbReference>
<evidence type="ECO:0000313" key="4">
    <source>
        <dbReference type="Proteomes" id="UP000266673"/>
    </source>
</evidence>
<dbReference type="InterPro" id="IPR001245">
    <property type="entry name" value="Ser-Thr/Tyr_kinase_cat_dom"/>
</dbReference>
<keyword evidence="4" id="KW-1185">Reference proteome</keyword>
<dbReference type="OrthoDB" id="2435576at2759"/>